<evidence type="ECO:0000313" key="1">
    <source>
        <dbReference type="EMBL" id="CAI2167087.1"/>
    </source>
</evidence>
<accession>A0A9W4SG19</accession>
<proteinExistence type="predicted"/>
<gene>
    <name evidence="1" type="ORF">FWILDA_LOCUS2897</name>
</gene>
<reference evidence="1" key="1">
    <citation type="submission" date="2022-08" db="EMBL/GenBank/DDBJ databases">
        <authorList>
            <person name="Kallberg Y."/>
            <person name="Tangrot J."/>
            <person name="Rosling A."/>
        </authorList>
    </citation>
    <scope>NUCLEOTIDE SEQUENCE</scope>
    <source>
        <strain evidence="1">Wild A</strain>
    </source>
</reference>
<keyword evidence="2" id="KW-1185">Reference proteome</keyword>
<protein>
    <submittedName>
        <fullName evidence="1">7870_t:CDS:1</fullName>
    </submittedName>
</protein>
<dbReference type="EMBL" id="CAMKVN010000359">
    <property type="protein sequence ID" value="CAI2167087.1"/>
    <property type="molecule type" value="Genomic_DNA"/>
</dbReference>
<comment type="caution">
    <text evidence="1">The sequence shown here is derived from an EMBL/GenBank/DDBJ whole genome shotgun (WGS) entry which is preliminary data.</text>
</comment>
<dbReference type="Proteomes" id="UP001153678">
    <property type="component" value="Unassembled WGS sequence"/>
</dbReference>
<name>A0A9W4SG19_9GLOM</name>
<sequence length="66" mass="8059">MQFDTSIRKILFIEIYIRKSKYNYRWHISDFGFCDPVDKPLEIMWIGKLPFADFDHDYDFAMKSSK</sequence>
<evidence type="ECO:0000313" key="2">
    <source>
        <dbReference type="Proteomes" id="UP001153678"/>
    </source>
</evidence>
<organism evidence="1 2">
    <name type="scientific">Funneliformis geosporum</name>
    <dbReference type="NCBI Taxonomy" id="1117311"/>
    <lineage>
        <taxon>Eukaryota</taxon>
        <taxon>Fungi</taxon>
        <taxon>Fungi incertae sedis</taxon>
        <taxon>Mucoromycota</taxon>
        <taxon>Glomeromycotina</taxon>
        <taxon>Glomeromycetes</taxon>
        <taxon>Glomerales</taxon>
        <taxon>Glomeraceae</taxon>
        <taxon>Funneliformis</taxon>
    </lineage>
</organism>
<dbReference type="AlphaFoldDB" id="A0A9W4SG19"/>